<dbReference type="RefSeq" id="WP_093401276.1">
    <property type="nucleotide sequence ID" value="NZ_BOPD01000023.1"/>
</dbReference>
<comment type="caution">
    <text evidence="3">The sequence shown here is derived from an EMBL/GenBank/DDBJ whole genome shotgun (WGS) entry which is preliminary data.</text>
</comment>
<keyword evidence="4" id="KW-1185">Reference proteome</keyword>
<feature type="transmembrane region" description="Helical" evidence="2">
    <location>
        <begin position="34"/>
        <end position="56"/>
    </location>
</feature>
<feature type="compositionally biased region" description="Basic and acidic residues" evidence="1">
    <location>
        <begin position="1"/>
        <end position="15"/>
    </location>
</feature>
<organism evidence="3 4">
    <name type="scientific">Micromonospora sediminimaris</name>
    <dbReference type="NCBI Taxonomy" id="547162"/>
    <lineage>
        <taxon>Bacteria</taxon>
        <taxon>Bacillati</taxon>
        <taxon>Actinomycetota</taxon>
        <taxon>Actinomycetes</taxon>
        <taxon>Micromonosporales</taxon>
        <taxon>Micromonosporaceae</taxon>
        <taxon>Micromonospora</taxon>
    </lineage>
</organism>
<dbReference type="OrthoDB" id="3399934at2"/>
<dbReference type="Proteomes" id="UP000607311">
    <property type="component" value="Unassembled WGS sequence"/>
</dbReference>
<reference evidence="3" key="1">
    <citation type="submission" date="2021-01" db="EMBL/GenBank/DDBJ databases">
        <title>Whole genome shotgun sequence of Verrucosispora sediminis NBRC 107745.</title>
        <authorList>
            <person name="Komaki H."/>
            <person name="Tamura T."/>
        </authorList>
    </citation>
    <scope>NUCLEOTIDE SEQUENCE</scope>
    <source>
        <strain evidence="3">NBRC 107745</strain>
    </source>
</reference>
<protein>
    <submittedName>
        <fullName evidence="3">Uncharacterized protein</fullName>
    </submittedName>
</protein>
<gene>
    <name evidence="3" type="ORF">Vse01_38780</name>
</gene>
<sequence length="194" mass="20301">MPAEREVIDLDEHNQRSTTTGSVVSDGLLTRRKMSVGLVAAFVAGGVLGGLGVSELRDAREERERRASVALVAVPVSIAGESSDVSGVLQMDGQLAVTNAGQAPVTVRTAAGQGPGAQVRDTGASQVLGPGDTGLIDVELRFECATAFESSILPMRFSVETDDRQVREIDYPVALVGSVWHARAEQPCARTSVG</sequence>
<keyword evidence="2" id="KW-0812">Transmembrane</keyword>
<evidence type="ECO:0000256" key="1">
    <source>
        <dbReference type="SAM" id="MobiDB-lite"/>
    </source>
</evidence>
<keyword evidence="2" id="KW-1133">Transmembrane helix</keyword>
<evidence type="ECO:0000313" key="3">
    <source>
        <dbReference type="EMBL" id="GIJ34730.1"/>
    </source>
</evidence>
<dbReference type="EMBL" id="BOPD01000023">
    <property type="protein sequence ID" value="GIJ34730.1"/>
    <property type="molecule type" value="Genomic_DNA"/>
</dbReference>
<evidence type="ECO:0000313" key="4">
    <source>
        <dbReference type="Proteomes" id="UP000607311"/>
    </source>
</evidence>
<feature type="region of interest" description="Disordered" evidence="1">
    <location>
        <begin position="1"/>
        <end position="21"/>
    </location>
</feature>
<name>A0A9W5XKU8_9ACTN</name>
<dbReference type="AlphaFoldDB" id="A0A9W5XKU8"/>
<evidence type="ECO:0000256" key="2">
    <source>
        <dbReference type="SAM" id="Phobius"/>
    </source>
</evidence>
<keyword evidence="2" id="KW-0472">Membrane</keyword>
<accession>A0A9W5XKU8</accession>
<proteinExistence type="predicted"/>